<dbReference type="OrthoDB" id="7735097at2"/>
<evidence type="ECO:0000256" key="1">
    <source>
        <dbReference type="SAM" id="SignalP"/>
    </source>
</evidence>
<name>A0A1E3W211_9HYPH</name>
<keyword evidence="1" id="KW-0732">Signal</keyword>
<dbReference type="AlphaFoldDB" id="A0A1E3W211"/>
<proteinExistence type="predicted"/>
<reference evidence="2 3" key="1">
    <citation type="journal article" date="2016" name="Environ. Microbiol.">
        <title>New Methyloceanibacter diversity from North Sea sediments includes methanotroph containing solely the soluble methane monooxygenase.</title>
        <authorList>
            <person name="Vekeman B."/>
            <person name="Kerckhof F.M."/>
            <person name="Cremers G."/>
            <person name="de Vos P."/>
            <person name="Vandamme P."/>
            <person name="Boon N."/>
            <person name="Op den Camp H.J."/>
            <person name="Heylen K."/>
        </authorList>
    </citation>
    <scope>NUCLEOTIDE SEQUENCE [LARGE SCALE GENOMIC DNA]</scope>
    <source>
        <strain evidence="2 3">R-67175</strain>
    </source>
</reference>
<keyword evidence="3" id="KW-1185">Reference proteome</keyword>
<organism evidence="2 3">
    <name type="scientific">Methyloceanibacter superfactus</name>
    <dbReference type="NCBI Taxonomy" id="1774969"/>
    <lineage>
        <taxon>Bacteria</taxon>
        <taxon>Pseudomonadati</taxon>
        <taxon>Pseudomonadota</taxon>
        <taxon>Alphaproteobacteria</taxon>
        <taxon>Hyphomicrobiales</taxon>
        <taxon>Hyphomicrobiaceae</taxon>
        <taxon>Methyloceanibacter</taxon>
    </lineage>
</organism>
<dbReference type="EMBL" id="LPWF01000016">
    <property type="protein sequence ID" value="ODR99779.1"/>
    <property type="molecule type" value="Genomic_DNA"/>
</dbReference>
<protein>
    <recommendedName>
        <fullName evidence="4">YkuD domain-containing protein</fullName>
    </recommendedName>
</protein>
<gene>
    <name evidence="2" type="ORF">AUC69_09270</name>
</gene>
<accession>A0A1E3W211</accession>
<sequence length="345" mass="36945">MRMSSLLLSLLALAAFCALPGSPRAFAEDLPWLVAPVPAAPVPPSPAAPSAPGIPPWLQAHVGDGDGQISGLVLRRARAFYLQKVREGAVDNACYFAFDATRPAVSGRRFYVICEANKTFRAVPSGHGSGRNLPGVADLSNSVRCAKNFSNAENSKLTTGGGYVTAETRTSFKGYYRADGSYQPLVRSFLQFEGEGDTANARARAIGGHPGLIVSWICRMKYPSSPYADEDGYVPYGKLIDYGAGRSNGCTSWPASDSAKILPLAENRPTTVYIYPEARDIVAVGRAVKAGQSPARAGLYWNASCLAEIGAPNFWPRETVEPALVAYKKDHPPAKPEPLPICKRP</sequence>
<dbReference type="STRING" id="1774969.AUC69_09270"/>
<feature type="chain" id="PRO_5009138874" description="YkuD domain-containing protein" evidence="1">
    <location>
        <begin position="28"/>
        <end position="345"/>
    </location>
</feature>
<evidence type="ECO:0000313" key="2">
    <source>
        <dbReference type="EMBL" id="ODR99779.1"/>
    </source>
</evidence>
<comment type="caution">
    <text evidence="2">The sequence shown here is derived from an EMBL/GenBank/DDBJ whole genome shotgun (WGS) entry which is preliminary data.</text>
</comment>
<feature type="signal peptide" evidence="1">
    <location>
        <begin position="1"/>
        <end position="27"/>
    </location>
</feature>
<dbReference type="Proteomes" id="UP000094472">
    <property type="component" value="Unassembled WGS sequence"/>
</dbReference>
<evidence type="ECO:0000313" key="3">
    <source>
        <dbReference type="Proteomes" id="UP000094472"/>
    </source>
</evidence>
<evidence type="ECO:0008006" key="4">
    <source>
        <dbReference type="Google" id="ProtNLM"/>
    </source>
</evidence>